<dbReference type="RefSeq" id="WP_130473885.1">
    <property type="nucleotide sequence ID" value="NZ_SFCC01000002.1"/>
</dbReference>
<keyword evidence="2" id="KW-1133">Transmembrane helix</keyword>
<keyword evidence="2" id="KW-0812">Transmembrane</keyword>
<feature type="transmembrane region" description="Helical" evidence="2">
    <location>
        <begin position="46"/>
        <end position="68"/>
    </location>
</feature>
<dbReference type="OrthoDB" id="123261at2"/>
<evidence type="ECO:0000256" key="2">
    <source>
        <dbReference type="SAM" id="Phobius"/>
    </source>
</evidence>
<evidence type="ECO:0000256" key="1">
    <source>
        <dbReference type="SAM" id="MobiDB-lite"/>
    </source>
</evidence>
<name>A0A4Q7JD72_9PSEU</name>
<keyword evidence="4" id="KW-1185">Reference proteome</keyword>
<feature type="region of interest" description="Disordered" evidence="1">
    <location>
        <begin position="74"/>
        <end position="93"/>
    </location>
</feature>
<gene>
    <name evidence="3" type="ORF">EWH70_04155</name>
</gene>
<dbReference type="InterPro" id="IPR021741">
    <property type="entry name" value="DUF3311"/>
</dbReference>
<sequence length="93" mass="10262">MSSGKHGGRATGLVFSPWNLLLIIPLWIVITPLFNFEGPALFGLPFFYWFQFVGIVIGVVSTSLVYLATKNKPTVAPRTPEHDVDELDEGSAR</sequence>
<dbReference type="AlphaFoldDB" id="A0A4Q7JD72"/>
<feature type="compositionally biased region" description="Acidic residues" evidence="1">
    <location>
        <begin position="83"/>
        <end position="93"/>
    </location>
</feature>
<reference evidence="3 4" key="1">
    <citation type="submission" date="2019-02" db="EMBL/GenBank/DDBJ databases">
        <title>Draft genome sequence of Amycolatopsis sp. 8-3EHSu isolated from roots of Suaeda maritima.</title>
        <authorList>
            <person name="Duangmal K."/>
            <person name="Chantavorakit T."/>
        </authorList>
    </citation>
    <scope>NUCLEOTIDE SEQUENCE [LARGE SCALE GENOMIC DNA]</scope>
    <source>
        <strain evidence="3 4">8-3EHSu</strain>
    </source>
</reference>
<organism evidence="3 4">
    <name type="scientific">Amycolatopsis suaedae</name>
    <dbReference type="NCBI Taxonomy" id="2510978"/>
    <lineage>
        <taxon>Bacteria</taxon>
        <taxon>Bacillati</taxon>
        <taxon>Actinomycetota</taxon>
        <taxon>Actinomycetes</taxon>
        <taxon>Pseudonocardiales</taxon>
        <taxon>Pseudonocardiaceae</taxon>
        <taxon>Amycolatopsis</taxon>
    </lineage>
</organism>
<dbReference type="Pfam" id="PF11755">
    <property type="entry name" value="DUF3311"/>
    <property type="match status" value="1"/>
</dbReference>
<keyword evidence="2" id="KW-0472">Membrane</keyword>
<evidence type="ECO:0000313" key="4">
    <source>
        <dbReference type="Proteomes" id="UP000292003"/>
    </source>
</evidence>
<evidence type="ECO:0000313" key="3">
    <source>
        <dbReference type="EMBL" id="RZQ65098.1"/>
    </source>
</evidence>
<proteinExistence type="predicted"/>
<feature type="transmembrane region" description="Helical" evidence="2">
    <location>
        <begin position="12"/>
        <end position="34"/>
    </location>
</feature>
<protein>
    <submittedName>
        <fullName evidence="3">DUF3311 domain-containing protein</fullName>
    </submittedName>
</protein>
<accession>A0A4Q7JD72</accession>
<dbReference type="EMBL" id="SFCC01000002">
    <property type="protein sequence ID" value="RZQ65098.1"/>
    <property type="molecule type" value="Genomic_DNA"/>
</dbReference>
<comment type="caution">
    <text evidence="3">The sequence shown here is derived from an EMBL/GenBank/DDBJ whole genome shotgun (WGS) entry which is preliminary data.</text>
</comment>
<dbReference type="Proteomes" id="UP000292003">
    <property type="component" value="Unassembled WGS sequence"/>
</dbReference>